<dbReference type="CDD" id="cd03801">
    <property type="entry name" value="GT4_PimA-like"/>
    <property type="match status" value="1"/>
</dbReference>
<evidence type="ECO:0000313" key="3">
    <source>
        <dbReference type="Proteomes" id="UP000242515"/>
    </source>
</evidence>
<dbReference type="Pfam" id="PF00534">
    <property type="entry name" value="Glycos_transf_1"/>
    <property type="match status" value="1"/>
</dbReference>
<reference evidence="3" key="1">
    <citation type="submission" date="2016-10" db="EMBL/GenBank/DDBJ databases">
        <authorList>
            <person name="Varghese N."/>
            <person name="Submissions S."/>
        </authorList>
    </citation>
    <scope>NUCLEOTIDE SEQUENCE [LARGE SCALE GENOMIC DNA]</scope>
    <source>
        <strain evidence="3">8N4</strain>
    </source>
</reference>
<dbReference type="InterPro" id="IPR001296">
    <property type="entry name" value="Glyco_trans_1"/>
</dbReference>
<dbReference type="SUPFAM" id="SSF53756">
    <property type="entry name" value="UDP-Glycosyltransferase/glycogen phosphorylase"/>
    <property type="match status" value="1"/>
</dbReference>
<dbReference type="STRING" id="988801.SAMN05216522_110129"/>
<dbReference type="GO" id="GO:0016757">
    <property type="term" value="F:glycosyltransferase activity"/>
    <property type="evidence" value="ECO:0007669"/>
    <property type="project" value="InterPro"/>
</dbReference>
<dbReference type="PANTHER" id="PTHR12526">
    <property type="entry name" value="GLYCOSYLTRANSFERASE"/>
    <property type="match status" value="1"/>
</dbReference>
<dbReference type="GO" id="GO:1901135">
    <property type="term" value="P:carbohydrate derivative metabolic process"/>
    <property type="evidence" value="ECO:0007669"/>
    <property type="project" value="UniProtKB-ARBA"/>
</dbReference>
<organism evidence="2 3">
    <name type="scientific">Rosenbergiella nectarea</name>
    <dbReference type="NCBI Taxonomy" id="988801"/>
    <lineage>
        <taxon>Bacteria</taxon>
        <taxon>Pseudomonadati</taxon>
        <taxon>Pseudomonadota</taxon>
        <taxon>Gammaproteobacteria</taxon>
        <taxon>Enterobacterales</taxon>
        <taxon>Erwiniaceae</taxon>
        <taxon>Rosenbergiella</taxon>
    </lineage>
</organism>
<evidence type="ECO:0000259" key="1">
    <source>
        <dbReference type="Pfam" id="PF00534"/>
    </source>
</evidence>
<keyword evidence="2" id="KW-0808">Transferase</keyword>
<gene>
    <name evidence="2" type="ORF">SAMN05216522_110129</name>
</gene>
<dbReference type="EMBL" id="FOGC01000010">
    <property type="protein sequence ID" value="SER05239.1"/>
    <property type="molecule type" value="Genomic_DNA"/>
</dbReference>
<dbReference type="RefSeq" id="WP_092677334.1">
    <property type="nucleotide sequence ID" value="NZ_FOGC01000010.1"/>
</dbReference>
<sequence>MKIAFCLHKYFPYGGQQRDFKRIALACQQRGHQVVVYTFEWQGEKCPGFEVVIVPKQGASNHARNQFFSRWIADYRMTHPDDALVGFNKMAGLDIYFAADVCYAAKTAKEKGFFYKLTPRYRSYCQAENAVFSTHSATEILVLTPQQQTDFIQFYHTPSERFHLLSPGIDPQLYSSQQRDNYRGETRQRLGLTGDDFFLLQVGSDFRRKGVKRSLEAIAALPLSIKEKITFWVVGADNAASCRHYAEKLGIAAQVHFHQGREDIPQLMAAADLLLHPAHQEAAGIVLIEALASGLPVICTEVCGNAPYLSAAGNGRVISEPFRQETLNQALSASLQDPKQLALWSQAALEYCEQHDVYRLPEQAADIIEKRVKDAATRTAF</sequence>
<dbReference type="Gene3D" id="3.40.50.2000">
    <property type="entry name" value="Glycogen Phosphorylase B"/>
    <property type="match status" value="2"/>
</dbReference>
<accession>A0A1H9L1V0</accession>
<dbReference type="PANTHER" id="PTHR12526:SF641">
    <property type="entry name" value="LIPOPOLYSACCHARIDE CORE BIOSYNTHESIS PROTEIN RFAG"/>
    <property type="match status" value="1"/>
</dbReference>
<name>A0A1H9L1V0_9GAMM</name>
<dbReference type="AlphaFoldDB" id="A0A1H9L1V0"/>
<protein>
    <submittedName>
        <fullName evidence="2">UDP-glucose:(Heptosyl)LPS alpha-1,3-glucosyltransferase</fullName>
    </submittedName>
</protein>
<dbReference type="OrthoDB" id="9802524at2"/>
<evidence type="ECO:0000313" key="2">
    <source>
        <dbReference type="EMBL" id="SER05239.1"/>
    </source>
</evidence>
<keyword evidence="3" id="KW-1185">Reference proteome</keyword>
<dbReference type="Proteomes" id="UP000242515">
    <property type="component" value="Unassembled WGS sequence"/>
</dbReference>
<proteinExistence type="predicted"/>
<feature type="domain" description="Glycosyl transferase family 1" evidence="1">
    <location>
        <begin position="185"/>
        <end position="348"/>
    </location>
</feature>